<dbReference type="InterPro" id="IPR036291">
    <property type="entry name" value="NAD(P)-bd_dom_sf"/>
</dbReference>
<dbReference type="GO" id="GO:0016020">
    <property type="term" value="C:membrane"/>
    <property type="evidence" value="ECO:0007669"/>
    <property type="project" value="TreeGrafter"/>
</dbReference>
<dbReference type="PRINTS" id="PR00080">
    <property type="entry name" value="SDRFAMILY"/>
</dbReference>
<dbReference type="EMBL" id="FWFR01000005">
    <property type="protein sequence ID" value="SLN76564.1"/>
    <property type="molecule type" value="Genomic_DNA"/>
</dbReference>
<dbReference type="Pfam" id="PF00106">
    <property type="entry name" value="adh_short"/>
    <property type="match status" value="1"/>
</dbReference>
<evidence type="ECO:0000256" key="2">
    <source>
        <dbReference type="ARBA" id="ARBA00023002"/>
    </source>
</evidence>
<dbReference type="Proteomes" id="UP000193200">
    <property type="component" value="Unassembled WGS sequence"/>
</dbReference>
<dbReference type="InParanoid" id="A0A1Y5U4A1"/>
<name>A0A1Y5U4A1_9PROT</name>
<accession>A0A1Y5U4A1</accession>
<dbReference type="AlphaFoldDB" id="A0A1Y5U4A1"/>
<dbReference type="Gene3D" id="3.40.50.720">
    <property type="entry name" value="NAD(P)-binding Rossmann-like Domain"/>
    <property type="match status" value="1"/>
</dbReference>
<dbReference type="PANTHER" id="PTHR44196">
    <property type="entry name" value="DEHYDROGENASE/REDUCTASE SDR FAMILY MEMBER 7B"/>
    <property type="match status" value="1"/>
</dbReference>
<dbReference type="InterPro" id="IPR002347">
    <property type="entry name" value="SDR_fam"/>
</dbReference>
<sequence>MADFAGIQVRGATALVTGASGGIGGALVEVLLENGATKVIAADRTAPEIVHPRVMPLALDITDPGGVTTAADRWADHVTILINNAGINANARLFTDDLLQKAKAEIEVNYLGTLAMMLAFAPAMARHGRGHITNLLSFVGVVSNPAMAGYSASKAAAHIATIAARAELAPMGVGVLGVYPQVVDTEMSRHLDLPKIDRNELAAMIIAAIEEGKNELFPGPAAEAVELLRRDPAAFQTMLVERLGPARPQFQ</sequence>
<proteinExistence type="inferred from homology"/>
<keyword evidence="2 4" id="KW-0560">Oxidoreductase</keyword>
<organism evidence="4 5">
    <name type="scientific">Oceanibacterium hippocampi</name>
    <dbReference type="NCBI Taxonomy" id="745714"/>
    <lineage>
        <taxon>Bacteria</taxon>
        <taxon>Pseudomonadati</taxon>
        <taxon>Pseudomonadota</taxon>
        <taxon>Alphaproteobacteria</taxon>
        <taxon>Sneathiellales</taxon>
        <taxon>Sneathiellaceae</taxon>
        <taxon>Oceanibacterium</taxon>
    </lineage>
</organism>
<dbReference type="OrthoDB" id="7593130at2"/>
<evidence type="ECO:0000313" key="4">
    <source>
        <dbReference type="EMBL" id="SLN76564.1"/>
    </source>
</evidence>
<keyword evidence="5" id="KW-1185">Reference proteome</keyword>
<dbReference type="GO" id="GO:0016491">
    <property type="term" value="F:oxidoreductase activity"/>
    <property type="evidence" value="ECO:0007669"/>
    <property type="project" value="UniProtKB-KW"/>
</dbReference>
<dbReference type="PRINTS" id="PR00081">
    <property type="entry name" value="GDHRDH"/>
</dbReference>
<evidence type="ECO:0000313" key="5">
    <source>
        <dbReference type="Proteomes" id="UP000193200"/>
    </source>
</evidence>
<gene>
    <name evidence="4" type="ORF">OCH7691_04133</name>
</gene>
<dbReference type="EC" id="1.-.-.-" evidence="4"/>
<dbReference type="PANTHER" id="PTHR44196:SF1">
    <property type="entry name" value="DEHYDROGENASE_REDUCTASE SDR FAMILY MEMBER 7B"/>
    <property type="match status" value="1"/>
</dbReference>
<evidence type="ECO:0000256" key="1">
    <source>
        <dbReference type="ARBA" id="ARBA00006484"/>
    </source>
</evidence>
<comment type="similarity">
    <text evidence="1 3">Belongs to the short-chain dehydrogenases/reductases (SDR) family.</text>
</comment>
<protein>
    <submittedName>
        <fullName evidence="4">Putative oxidoreductase</fullName>
        <ecNumber evidence="4">1.-.-.-</ecNumber>
    </submittedName>
</protein>
<reference evidence="4 5" key="1">
    <citation type="submission" date="2017-03" db="EMBL/GenBank/DDBJ databases">
        <authorList>
            <person name="Afonso C.L."/>
            <person name="Miller P.J."/>
            <person name="Scott M.A."/>
            <person name="Spackman E."/>
            <person name="Goraichik I."/>
            <person name="Dimitrov K.M."/>
            <person name="Suarez D.L."/>
            <person name="Swayne D.E."/>
        </authorList>
    </citation>
    <scope>NUCLEOTIDE SEQUENCE [LARGE SCALE GENOMIC DNA]</scope>
    <source>
        <strain evidence="4 5">CECT 7691</strain>
    </source>
</reference>
<dbReference type="RefSeq" id="WP_085885479.1">
    <property type="nucleotide sequence ID" value="NZ_FWFR01000005.1"/>
</dbReference>
<dbReference type="SUPFAM" id="SSF51735">
    <property type="entry name" value="NAD(P)-binding Rossmann-fold domains"/>
    <property type="match status" value="1"/>
</dbReference>
<evidence type="ECO:0000256" key="3">
    <source>
        <dbReference type="RuleBase" id="RU000363"/>
    </source>
</evidence>